<dbReference type="EMBL" id="UOFJ01000220">
    <property type="protein sequence ID" value="VAW66469.1"/>
    <property type="molecule type" value="Genomic_DNA"/>
</dbReference>
<gene>
    <name evidence="2" type="ORF">MNBD_GAMMA10-1249</name>
</gene>
<reference evidence="2" key="1">
    <citation type="submission" date="2018-06" db="EMBL/GenBank/DDBJ databases">
        <authorList>
            <person name="Zhirakovskaya E."/>
        </authorList>
    </citation>
    <scope>NUCLEOTIDE SEQUENCE</scope>
</reference>
<sequence>MPNDKINPYPISTDSLPGDEQRIDYNTCLKSIPGSEAKSLEAMEGPNETPTTENLFISIYQYTYTFVVTMGVSLSTCRRNTARNVKLVFCVSLAKLPPNESDDDTGS</sequence>
<dbReference type="AlphaFoldDB" id="A0A3B0XWZ4"/>
<protein>
    <submittedName>
        <fullName evidence="2">Uncharacterized protein</fullName>
    </submittedName>
</protein>
<name>A0A3B0XWZ4_9ZZZZ</name>
<evidence type="ECO:0000256" key="1">
    <source>
        <dbReference type="SAM" id="MobiDB-lite"/>
    </source>
</evidence>
<organism evidence="2">
    <name type="scientific">hydrothermal vent metagenome</name>
    <dbReference type="NCBI Taxonomy" id="652676"/>
    <lineage>
        <taxon>unclassified sequences</taxon>
        <taxon>metagenomes</taxon>
        <taxon>ecological metagenomes</taxon>
    </lineage>
</organism>
<evidence type="ECO:0000313" key="2">
    <source>
        <dbReference type="EMBL" id="VAW66469.1"/>
    </source>
</evidence>
<feature type="region of interest" description="Disordered" evidence="1">
    <location>
        <begin position="1"/>
        <end position="20"/>
    </location>
</feature>
<accession>A0A3B0XWZ4</accession>
<proteinExistence type="predicted"/>